<dbReference type="InterPro" id="IPR029510">
    <property type="entry name" value="Ald_DH_CS_GLU"/>
</dbReference>
<protein>
    <recommendedName>
        <fullName evidence="6">succinate-semialdehyde dehydrogenase [NAD(P)(+)]</fullName>
        <ecNumber evidence="6">1.2.1.16</ecNumber>
    </recommendedName>
</protein>
<dbReference type="InterPro" id="IPR050740">
    <property type="entry name" value="Aldehyde_DH_Superfamily"/>
</dbReference>
<evidence type="ECO:0000256" key="2">
    <source>
        <dbReference type="ARBA" id="ARBA00009986"/>
    </source>
</evidence>
<dbReference type="Pfam" id="PF00171">
    <property type="entry name" value="Aldedh"/>
    <property type="match status" value="1"/>
</dbReference>
<reference evidence="10 11" key="1">
    <citation type="submission" date="2014-03" db="EMBL/GenBank/DDBJ databases">
        <title>The genome of Kluyveromyces dobzhanskii.</title>
        <authorList>
            <person name="Nystedt B."/>
            <person name="Astrom S."/>
        </authorList>
    </citation>
    <scope>NUCLEOTIDE SEQUENCE [LARGE SCALE GENOMIC DNA]</scope>
    <source>
        <strain evidence="10 11">CBS 2104</strain>
    </source>
</reference>
<dbReference type="InterPro" id="IPR016161">
    <property type="entry name" value="Ald_DH/histidinol_DH"/>
</dbReference>
<dbReference type="GO" id="GO:0009450">
    <property type="term" value="P:gamma-aminobutyric acid catabolic process"/>
    <property type="evidence" value="ECO:0007669"/>
    <property type="project" value="TreeGrafter"/>
</dbReference>
<accession>A0A0A8LCI6</accession>
<dbReference type="Proteomes" id="UP000031516">
    <property type="component" value="Unassembled WGS sequence"/>
</dbReference>
<evidence type="ECO:0000256" key="6">
    <source>
        <dbReference type="ARBA" id="ARBA00067047"/>
    </source>
</evidence>
<dbReference type="FunFam" id="3.40.605.10:FF:000005">
    <property type="entry name" value="Succinate-semialdehyde dehydrogenase I"/>
    <property type="match status" value="1"/>
</dbReference>
<dbReference type="CDD" id="cd07103">
    <property type="entry name" value="ALDH_F5_SSADH_GabD"/>
    <property type="match status" value="1"/>
</dbReference>
<dbReference type="EMBL" id="CCBQ010000045">
    <property type="protein sequence ID" value="CDO95895.1"/>
    <property type="molecule type" value="Genomic_DNA"/>
</dbReference>
<comment type="catalytic activity">
    <reaction evidence="5">
        <text>succinate semialdehyde + NAD(+) + H2O = succinate + NADH + 2 H(+)</text>
        <dbReference type="Rhea" id="RHEA:13217"/>
        <dbReference type="ChEBI" id="CHEBI:15377"/>
        <dbReference type="ChEBI" id="CHEBI:15378"/>
        <dbReference type="ChEBI" id="CHEBI:30031"/>
        <dbReference type="ChEBI" id="CHEBI:57540"/>
        <dbReference type="ChEBI" id="CHEBI:57706"/>
        <dbReference type="ChEBI" id="CHEBI:57945"/>
        <dbReference type="EC" id="1.2.1.16"/>
    </reaction>
</comment>
<evidence type="ECO:0000256" key="3">
    <source>
        <dbReference type="ARBA" id="ARBA00023002"/>
    </source>
</evidence>
<evidence type="ECO:0000256" key="1">
    <source>
        <dbReference type="ARBA" id="ARBA00005176"/>
    </source>
</evidence>
<evidence type="ECO:0000256" key="5">
    <source>
        <dbReference type="ARBA" id="ARBA00052698"/>
    </source>
</evidence>
<dbReference type="GO" id="GO:0005737">
    <property type="term" value="C:cytoplasm"/>
    <property type="evidence" value="ECO:0007669"/>
    <property type="project" value="TreeGrafter"/>
</dbReference>
<keyword evidence="11" id="KW-1185">Reference proteome</keyword>
<proteinExistence type="inferred from homology"/>
<keyword evidence="3 8" id="KW-0560">Oxidoreductase</keyword>
<dbReference type="InterPro" id="IPR015590">
    <property type="entry name" value="Aldehyde_DH_dom"/>
</dbReference>
<dbReference type="InterPro" id="IPR016162">
    <property type="entry name" value="Ald_DH_N"/>
</dbReference>
<dbReference type="GO" id="GO:0004777">
    <property type="term" value="F:succinate-semialdehyde dehydrogenase (NAD+) activity"/>
    <property type="evidence" value="ECO:0007669"/>
    <property type="project" value="TreeGrafter"/>
</dbReference>
<feature type="active site" evidence="7">
    <location>
        <position position="260"/>
    </location>
</feature>
<dbReference type="InterPro" id="IPR016163">
    <property type="entry name" value="Ald_DH_C"/>
</dbReference>
<evidence type="ECO:0000256" key="7">
    <source>
        <dbReference type="PROSITE-ProRule" id="PRU10007"/>
    </source>
</evidence>
<evidence type="ECO:0000256" key="8">
    <source>
        <dbReference type="RuleBase" id="RU003345"/>
    </source>
</evidence>
<dbReference type="Gene3D" id="3.40.605.10">
    <property type="entry name" value="Aldehyde Dehydrogenase, Chain A, domain 1"/>
    <property type="match status" value="1"/>
</dbReference>
<dbReference type="PANTHER" id="PTHR43353:SF5">
    <property type="entry name" value="SUCCINATE-SEMIALDEHYDE DEHYDROGENASE, MITOCHONDRIAL"/>
    <property type="match status" value="1"/>
</dbReference>
<comment type="pathway">
    <text evidence="1">Amino-acid degradation; 4-aminobutanoate degradation.</text>
</comment>
<organism evidence="10 11">
    <name type="scientific">Kluyveromyces dobzhanskii CBS 2104</name>
    <dbReference type="NCBI Taxonomy" id="1427455"/>
    <lineage>
        <taxon>Eukaryota</taxon>
        <taxon>Fungi</taxon>
        <taxon>Dikarya</taxon>
        <taxon>Ascomycota</taxon>
        <taxon>Saccharomycotina</taxon>
        <taxon>Saccharomycetes</taxon>
        <taxon>Saccharomycetales</taxon>
        <taxon>Saccharomycetaceae</taxon>
        <taxon>Kluyveromyces</taxon>
    </lineage>
</organism>
<evidence type="ECO:0000313" key="11">
    <source>
        <dbReference type="Proteomes" id="UP000031516"/>
    </source>
</evidence>
<evidence type="ECO:0000256" key="4">
    <source>
        <dbReference type="ARBA" id="ARBA00050387"/>
    </source>
</evidence>
<comment type="catalytic activity">
    <reaction evidence="4">
        <text>succinate semialdehyde + NADP(+) + H2O = succinate + NADPH + 2 H(+)</text>
        <dbReference type="Rhea" id="RHEA:13213"/>
        <dbReference type="ChEBI" id="CHEBI:15377"/>
        <dbReference type="ChEBI" id="CHEBI:15378"/>
        <dbReference type="ChEBI" id="CHEBI:30031"/>
        <dbReference type="ChEBI" id="CHEBI:57706"/>
        <dbReference type="ChEBI" id="CHEBI:57783"/>
        <dbReference type="ChEBI" id="CHEBI:58349"/>
        <dbReference type="EC" id="1.2.1.16"/>
    </reaction>
</comment>
<dbReference type="FunFam" id="3.40.309.10:FF:000004">
    <property type="entry name" value="Succinate-semialdehyde dehydrogenase I"/>
    <property type="match status" value="1"/>
</dbReference>
<dbReference type="PANTHER" id="PTHR43353">
    <property type="entry name" value="SUCCINATE-SEMIALDEHYDE DEHYDROGENASE, MITOCHONDRIAL"/>
    <property type="match status" value="1"/>
</dbReference>
<dbReference type="Gene3D" id="3.40.309.10">
    <property type="entry name" value="Aldehyde Dehydrogenase, Chain A, domain 2"/>
    <property type="match status" value="1"/>
</dbReference>
<name>A0A0A8LCI6_9SACH</name>
<dbReference type="OrthoDB" id="310895at2759"/>
<dbReference type="PROSITE" id="PS00687">
    <property type="entry name" value="ALDEHYDE_DEHYDR_GLU"/>
    <property type="match status" value="1"/>
</dbReference>
<dbReference type="EC" id="1.2.1.16" evidence="6"/>
<sequence>MSSKIENDFLLQTKAFINSKWVETTDDKFAVTNPATGDTIREVTNCGVSDYNEAIKTAHDAFEKFKQTTVRERAQLLENMYDLMQEHKQDLAKILTMENGKPLKDSLGEIEYSSMYLKWFSEEAPRVYGDVISSGSSNNQKIFTIRQPLGVVGILTPWNFPSAMITRKLAPAIAAGNTCVIKPAHQTPFSALALGVIAEKAGLPAGVCNILPTNHTSEIGEYVCEHDLVRKITFTGSTKIGKLLMGQSSKSKTMKKFSMELGGNAPFVVFKDANLDRALDGLINCKFGQSGQICISANRIFVHEDVYDEFSKKLVERIDSTFKLGEGFQEGVTHGPLIHQGSIDKVSSLVQDAKTKGADVLTGGSRASTLGPLFFQPTVLGNVTESMDIFYEEIFGPVAPLIKFKDTDEVIKRANDTDVGLAGYFYSENVATIFDTAEKLNVGMVGCNTAAISEPALPFGGILNSGLGREGSKYGIEDYTELKAIVVAP</sequence>
<comment type="similarity">
    <text evidence="2 8">Belongs to the aldehyde dehydrogenase family.</text>
</comment>
<dbReference type="AlphaFoldDB" id="A0A0A8LCI6"/>
<gene>
    <name evidence="10" type="ORF">KLDO_g4119</name>
</gene>
<evidence type="ECO:0000259" key="9">
    <source>
        <dbReference type="Pfam" id="PF00171"/>
    </source>
</evidence>
<comment type="caution">
    <text evidence="10">The sequence shown here is derived from an EMBL/GenBank/DDBJ whole genome shotgun (WGS) entry which is preliminary data.</text>
</comment>
<evidence type="ECO:0000313" key="10">
    <source>
        <dbReference type="EMBL" id="CDO95895.1"/>
    </source>
</evidence>
<feature type="domain" description="Aldehyde dehydrogenase" evidence="9">
    <location>
        <begin position="21"/>
        <end position="485"/>
    </location>
</feature>
<dbReference type="SUPFAM" id="SSF53720">
    <property type="entry name" value="ALDH-like"/>
    <property type="match status" value="1"/>
</dbReference>